<evidence type="ECO:0008006" key="4">
    <source>
        <dbReference type="Google" id="ProtNLM"/>
    </source>
</evidence>
<reference evidence="3" key="1">
    <citation type="submission" date="2015-06" db="EMBL/GenBank/DDBJ databases">
        <title>Expansion of signal transduction pathways in fungi by whole-genome duplication.</title>
        <authorList>
            <consortium name="DOE Joint Genome Institute"/>
            <person name="Corrochano L.M."/>
            <person name="Kuo A."/>
            <person name="Marcet-Houben M."/>
            <person name="Polaino S."/>
            <person name="Salamov A."/>
            <person name="Villalobos J.M."/>
            <person name="Alvarez M.I."/>
            <person name="Avalos J."/>
            <person name="Benito E.P."/>
            <person name="Benoit I."/>
            <person name="Burger G."/>
            <person name="Camino L.P."/>
            <person name="Canovas D."/>
            <person name="Cerda-Olmedo E."/>
            <person name="Cheng J.-F."/>
            <person name="Dominguez A."/>
            <person name="Elias M."/>
            <person name="Eslava A.P."/>
            <person name="Glaser F."/>
            <person name="Grimwood J."/>
            <person name="Gutierrez G."/>
            <person name="Heitman J."/>
            <person name="Henrissat B."/>
            <person name="Iturriaga E.A."/>
            <person name="Lang B.F."/>
            <person name="Lavin J.L."/>
            <person name="Lee S."/>
            <person name="Li W."/>
            <person name="Lindquist E."/>
            <person name="Lopez-Garcia S."/>
            <person name="Luque E.M."/>
            <person name="Marcos A.T."/>
            <person name="Martin J."/>
            <person name="McCluskey K."/>
            <person name="Medina H.R."/>
            <person name="Miralles-Duran A."/>
            <person name="Miyazaki A."/>
            <person name="Munoz-Torres E."/>
            <person name="Oguiza J.A."/>
            <person name="Ohm R."/>
            <person name="Olmedo M."/>
            <person name="Orejas M."/>
            <person name="Ortiz-Castellanos L."/>
            <person name="Pisabarro A.G."/>
            <person name="Rodriguez-Romero J."/>
            <person name="Ruiz-Herrera J."/>
            <person name="Ruiz-Vazquez R."/>
            <person name="Sanz C."/>
            <person name="Schackwitz W."/>
            <person name="Schmutz J."/>
            <person name="Shahriari M."/>
            <person name="Shelest E."/>
            <person name="Silva-Franco F."/>
            <person name="Soanes D."/>
            <person name="Syed K."/>
            <person name="Tagua V.G."/>
            <person name="Talbot N.J."/>
            <person name="Thon M."/>
            <person name="De vries R.P."/>
            <person name="Wiebenga A."/>
            <person name="Yadav J.S."/>
            <person name="Braun E.L."/>
            <person name="Baker S."/>
            <person name="Garre V."/>
            <person name="Horwitz B."/>
            <person name="Torres-Martinez S."/>
            <person name="Idnurm A."/>
            <person name="Herrera-Estrella A."/>
            <person name="Gabaldon T."/>
            <person name="Grigoriev I.V."/>
        </authorList>
    </citation>
    <scope>NUCLEOTIDE SEQUENCE [LARGE SCALE GENOMIC DNA]</scope>
    <source>
        <strain evidence="3">NRRL 1555(-)</strain>
    </source>
</reference>
<dbReference type="PANTHER" id="PTHR33050">
    <property type="entry name" value="REVERSE TRANSCRIPTASE DOMAIN-CONTAINING PROTEIN"/>
    <property type="match status" value="1"/>
</dbReference>
<gene>
    <name evidence="2" type="ORF">PHYBLDRAFT_139078</name>
</gene>
<name>A0A162YLI7_PHYB8</name>
<dbReference type="Proteomes" id="UP000077315">
    <property type="component" value="Unassembled WGS sequence"/>
</dbReference>
<dbReference type="AlphaFoldDB" id="A0A162YLI7"/>
<feature type="compositionally biased region" description="Polar residues" evidence="1">
    <location>
        <begin position="44"/>
        <end position="54"/>
    </location>
</feature>
<dbReference type="RefSeq" id="XP_018299575.1">
    <property type="nucleotide sequence ID" value="XM_018430155.1"/>
</dbReference>
<feature type="compositionally biased region" description="Low complexity" evidence="1">
    <location>
        <begin position="31"/>
        <end position="43"/>
    </location>
</feature>
<evidence type="ECO:0000256" key="1">
    <source>
        <dbReference type="SAM" id="MobiDB-lite"/>
    </source>
</evidence>
<keyword evidence="3" id="KW-1185">Reference proteome</keyword>
<dbReference type="Gene3D" id="3.10.10.10">
    <property type="entry name" value="HIV Type 1 Reverse Transcriptase, subunit A, domain 1"/>
    <property type="match status" value="1"/>
</dbReference>
<dbReference type="InParanoid" id="A0A162YLI7"/>
<sequence length="287" mass="33164">MKHISGSKRLLEFLNTFDMPTKTKTRSWPFRPSYQSTSRSPSSNKQFLPKQQGTQEIPNAFKTWGFPSVEGEMEVDEDQVVVPSSQNPDYPTTNQHLRHQHTQASGKPLKDLSFTQVILVHPSEGAHYVIPEDGIAPGGRLQHFQHTWEKMTKQTWPQAVVQEGYQILFKQAPIPWRTPQHKISQQATLDLDETVQKFLLTQVIEESPNGNDQYLSKMFVIQEKDKKRLILDCQKINSYVQLQHFKMKGVPALRDMVTTRSFMTKIDLKDTYLVVPIHKASRQFLSF</sequence>
<accession>A0A162YLI7</accession>
<evidence type="ECO:0000313" key="3">
    <source>
        <dbReference type="Proteomes" id="UP000077315"/>
    </source>
</evidence>
<protein>
    <recommendedName>
        <fullName evidence="4">Reverse transcriptase domain-containing protein</fullName>
    </recommendedName>
</protein>
<feature type="region of interest" description="Disordered" evidence="1">
    <location>
        <begin position="22"/>
        <end position="54"/>
    </location>
</feature>
<organism evidence="2 3">
    <name type="scientific">Phycomyces blakesleeanus (strain ATCC 8743b / DSM 1359 / FGSC 10004 / NBRC 33097 / NRRL 1555)</name>
    <dbReference type="NCBI Taxonomy" id="763407"/>
    <lineage>
        <taxon>Eukaryota</taxon>
        <taxon>Fungi</taxon>
        <taxon>Fungi incertae sedis</taxon>
        <taxon>Mucoromycota</taxon>
        <taxon>Mucoromycotina</taxon>
        <taxon>Mucoromycetes</taxon>
        <taxon>Mucorales</taxon>
        <taxon>Phycomycetaceae</taxon>
        <taxon>Phycomyces</taxon>
    </lineage>
</organism>
<evidence type="ECO:0000313" key="2">
    <source>
        <dbReference type="EMBL" id="OAD81535.1"/>
    </source>
</evidence>
<dbReference type="SUPFAM" id="SSF56672">
    <property type="entry name" value="DNA/RNA polymerases"/>
    <property type="match status" value="1"/>
</dbReference>
<dbReference type="InterPro" id="IPR043502">
    <property type="entry name" value="DNA/RNA_pol_sf"/>
</dbReference>
<dbReference type="GeneID" id="28991061"/>
<dbReference type="VEuPathDB" id="FungiDB:PHYBLDRAFT_139078"/>
<dbReference type="InterPro" id="IPR052055">
    <property type="entry name" value="Hepadnavirus_pol/RT"/>
</dbReference>
<proteinExistence type="predicted"/>
<dbReference type="EMBL" id="KV440971">
    <property type="protein sequence ID" value="OAD81535.1"/>
    <property type="molecule type" value="Genomic_DNA"/>
</dbReference>
<dbReference type="PANTHER" id="PTHR33050:SF7">
    <property type="entry name" value="RIBONUCLEASE H"/>
    <property type="match status" value="1"/>
</dbReference>
<dbReference type="OrthoDB" id="2284295at2759"/>